<dbReference type="Proteomes" id="UP000020077">
    <property type="component" value="Unassembled WGS sequence"/>
</dbReference>
<accession>A0A080LU63</accession>
<organism evidence="1 2">
    <name type="scientific">Candidatus Accumulibacter phosphatis</name>
    <dbReference type="NCBI Taxonomy" id="327160"/>
    <lineage>
        <taxon>Bacteria</taxon>
        <taxon>Pseudomonadati</taxon>
        <taxon>Pseudomonadota</taxon>
        <taxon>Betaproteobacteria</taxon>
        <taxon>Candidatus Accumulibacter</taxon>
    </lineage>
</organism>
<name>A0A080LU63_9PROT</name>
<proteinExistence type="predicted"/>
<gene>
    <name evidence="1" type="ORF">AW09_002783</name>
</gene>
<reference evidence="1 2" key="1">
    <citation type="submission" date="2014-02" db="EMBL/GenBank/DDBJ databases">
        <title>Expanding our view of genomic diversity in Candidatus Accumulibacter clades.</title>
        <authorList>
            <person name="Skennerton C.T."/>
            <person name="Barr J.J."/>
            <person name="Slater F.R."/>
            <person name="Bond P.L."/>
            <person name="Tyson G.W."/>
        </authorList>
    </citation>
    <scope>NUCLEOTIDE SEQUENCE [LARGE SCALE GENOMIC DNA]</scope>
    <source>
        <strain evidence="2">BA-91</strain>
    </source>
</reference>
<comment type="caution">
    <text evidence="1">The sequence shown here is derived from an EMBL/GenBank/DDBJ whole genome shotgun (WGS) entry which is preliminary data.</text>
</comment>
<evidence type="ECO:0000313" key="1">
    <source>
        <dbReference type="EMBL" id="KFB72033.1"/>
    </source>
</evidence>
<evidence type="ECO:0000313" key="2">
    <source>
        <dbReference type="Proteomes" id="UP000020077"/>
    </source>
</evidence>
<dbReference type="EMBL" id="JDVG02000450">
    <property type="protein sequence ID" value="KFB72033.1"/>
    <property type="molecule type" value="Genomic_DNA"/>
</dbReference>
<dbReference type="AlphaFoldDB" id="A0A080LU63"/>
<protein>
    <submittedName>
        <fullName evidence="1">Uncharacterized protein</fullName>
    </submittedName>
</protein>
<sequence length="174" mass="19337">MACVIAADVVVPFEFAAVGVVAVTEVPIARRDHPVHQAAIVQHRQVKTTAIPGHDLRREFFDAVEEALNDFGFTLLGFSQRPHAKILADPERAGDHCDALQVQRQEVVAAGSAALLKGKFRHLVVGKRRVQAMQAAQALDVRDGLDVKSENRLHAFKRERPRSTDNDPRDHRRC</sequence>